<dbReference type="GO" id="GO:0000155">
    <property type="term" value="F:phosphorelay sensor kinase activity"/>
    <property type="evidence" value="ECO:0007669"/>
    <property type="project" value="InterPro"/>
</dbReference>
<dbReference type="PRINTS" id="PR00344">
    <property type="entry name" value="BCTRLSENSOR"/>
</dbReference>
<dbReference type="EMBL" id="LNQE01001029">
    <property type="protein sequence ID" value="KUG21720.1"/>
    <property type="molecule type" value="Genomic_DNA"/>
</dbReference>
<dbReference type="PANTHER" id="PTHR45339">
    <property type="entry name" value="HYBRID SIGNAL TRANSDUCTION HISTIDINE KINASE J"/>
    <property type="match status" value="1"/>
</dbReference>
<evidence type="ECO:0000256" key="15">
    <source>
        <dbReference type="ARBA" id="ARBA00023136"/>
    </source>
</evidence>
<organism evidence="22">
    <name type="scientific">hydrocarbon metagenome</name>
    <dbReference type="NCBI Taxonomy" id="938273"/>
    <lineage>
        <taxon>unclassified sequences</taxon>
        <taxon>metagenomes</taxon>
        <taxon>ecological metagenomes</taxon>
    </lineage>
</organism>
<evidence type="ECO:0000256" key="13">
    <source>
        <dbReference type="ARBA" id="ARBA00022989"/>
    </source>
</evidence>
<dbReference type="Gene3D" id="1.10.287.130">
    <property type="match status" value="1"/>
</dbReference>
<evidence type="ECO:0000256" key="8">
    <source>
        <dbReference type="ARBA" id="ARBA00022692"/>
    </source>
</evidence>
<dbReference type="CDD" id="cd16922">
    <property type="entry name" value="HATPase_EvgS-ArcB-TorS-like"/>
    <property type="match status" value="1"/>
</dbReference>
<dbReference type="InterPro" id="IPR004358">
    <property type="entry name" value="Sig_transdc_His_kin-like_C"/>
</dbReference>
<keyword evidence="14" id="KW-0902">Two-component regulatory system</keyword>
<dbReference type="PROSITE" id="PS50110">
    <property type="entry name" value="RESPONSE_REGULATORY"/>
    <property type="match status" value="2"/>
</dbReference>
<dbReference type="SMART" id="SM00091">
    <property type="entry name" value="PAS"/>
    <property type="match status" value="5"/>
</dbReference>
<dbReference type="InterPro" id="IPR003018">
    <property type="entry name" value="GAF"/>
</dbReference>
<dbReference type="Pfam" id="PF13185">
    <property type="entry name" value="GAF_2"/>
    <property type="match status" value="1"/>
</dbReference>
<dbReference type="InterPro" id="IPR003594">
    <property type="entry name" value="HATPase_dom"/>
</dbReference>
<dbReference type="InterPro" id="IPR013656">
    <property type="entry name" value="PAS_4"/>
</dbReference>
<dbReference type="PROSITE" id="PS50112">
    <property type="entry name" value="PAS"/>
    <property type="match status" value="4"/>
</dbReference>
<dbReference type="GO" id="GO:0005524">
    <property type="term" value="F:ATP binding"/>
    <property type="evidence" value="ECO:0007669"/>
    <property type="project" value="UniProtKB-KW"/>
</dbReference>
<evidence type="ECO:0000256" key="3">
    <source>
        <dbReference type="ARBA" id="ARBA00012438"/>
    </source>
</evidence>
<keyword evidence="7" id="KW-0808">Transferase</keyword>
<dbReference type="Pfam" id="PF08448">
    <property type="entry name" value="PAS_4"/>
    <property type="match status" value="2"/>
</dbReference>
<dbReference type="InterPro" id="IPR036097">
    <property type="entry name" value="HisK_dim/P_sf"/>
</dbReference>
<dbReference type="SUPFAM" id="SSF52172">
    <property type="entry name" value="CheY-like"/>
    <property type="match status" value="2"/>
</dbReference>
<evidence type="ECO:0000256" key="9">
    <source>
        <dbReference type="ARBA" id="ARBA00022737"/>
    </source>
</evidence>
<dbReference type="CDD" id="cd17546">
    <property type="entry name" value="REC_hyHK_CKI1_RcsC-like"/>
    <property type="match status" value="1"/>
</dbReference>
<comment type="catalytic activity">
    <reaction evidence="1">
        <text>ATP + protein L-histidine = ADP + protein N-phospho-L-histidine.</text>
        <dbReference type="EC" id="2.7.13.3"/>
    </reaction>
</comment>
<evidence type="ECO:0000259" key="19">
    <source>
        <dbReference type="PROSITE" id="PS50112"/>
    </source>
</evidence>
<feature type="domain" description="PAC" evidence="20">
    <location>
        <begin position="686"/>
        <end position="736"/>
    </location>
</feature>
<evidence type="ECO:0000256" key="14">
    <source>
        <dbReference type="ARBA" id="ARBA00023012"/>
    </source>
</evidence>
<dbReference type="InterPro" id="IPR001789">
    <property type="entry name" value="Sig_transdc_resp-reg_receiver"/>
</dbReference>
<dbReference type="InterPro" id="IPR036890">
    <property type="entry name" value="HATPase_C_sf"/>
</dbReference>
<keyword evidence="4" id="KW-1003">Cell membrane</keyword>
<feature type="transmembrane region" description="Helical" evidence="16">
    <location>
        <begin position="224"/>
        <end position="247"/>
    </location>
</feature>
<feature type="transmembrane region" description="Helical" evidence="16">
    <location>
        <begin position="6"/>
        <end position="29"/>
    </location>
</feature>
<comment type="subcellular location">
    <subcellularLocation>
        <location evidence="2">Cell inner membrane</location>
        <topology evidence="2">Multi-pass membrane protein</topology>
    </subcellularLocation>
</comment>
<dbReference type="PROSITE" id="PS50109">
    <property type="entry name" value="HIS_KIN"/>
    <property type="match status" value="1"/>
</dbReference>
<dbReference type="Pfam" id="PF08447">
    <property type="entry name" value="PAS_3"/>
    <property type="match status" value="1"/>
</dbReference>
<feature type="domain" description="Histidine kinase" evidence="17">
    <location>
        <begin position="1469"/>
        <end position="1693"/>
    </location>
</feature>
<dbReference type="FunFam" id="3.30.565.10:FF:000010">
    <property type="entry name" value="Sensor histidine kinase RcsC"/>
    <property type="match status" value="1"/>
</dbReference>
<comment type="caution">
    <text evidence="22">The sequence shown here is derived from an EMBL/GenBank/DDBJ whole genome shotgun (WGS) entry which is preliminary data.</text>
</comment>
<dbReference type="CDD" id="cd06225">
    <property type="entry name" value="HAMP"/>
    <property type="match status" value="1"/>
</dbReference>
<name>A0A0W8FLC9_9ZZZZ</name>
<keyword evidence="10" id="KW-0547">Nucleotide-binding</keyword>
<dbReference type="Pfam" id="PF00672">
    <property type="entry name" value="HAMP"/>
    <property type="match status" value="1"/>
</dbReference>
<evidence type="ECO:0000259" key="21">
    <source>
        <dbReference type="PROSITE" id="PS50885"/>
    </source>
</evidence>
<dbReference type="InterPro" id="IPR000014">
    <property type="entry name" value="PAS"/>
</dbReference>
<dbReference type="SMART" id="SM00387">
    <property type="entry name" value="HATPase_c"/>
    <property type="match status" value="1"/>
</dbReference>
<keyword evidence="6" id="KW-0597">Phosphoprotein</keyword>
<evidence type="ECO:0000256" key="5">
    <source>
        <dbReference type="ARBA" id="ARBA00022519"/>
    </source>
</evidence>
<dbReference type="SMART" id="SM00065">
    <property type="entry name" value="GAF"/>
    <property type="match status" value="2"/>
</dbReference>
<dbReference type="PROSITE" id="PS50113">
    <property type="entry name" value="PAC"/>
    <property type="match status" value="5"/>
</dbReference>
<dbReference type="PANTHER" id="PTHR45339:SF1">
    <property type="entry name" value="HYBRID SIGNAL TRANSDUCTION HISTIDINE KINASE J"/>
    <property type="match status" value="1"/>
</dbReference>
<dbReference type="SUPFAM" id="SSF158472">
    <property type="entry name" value="HAMP domain-like"/>
    <property type="match status" value="1"/>
</dbReference>
<dbReference type="InterPro" id="IPR011006">
    <property type="entry name" value="CheY-like_superfamily"/>
</dbReference>
<dbReference type="SMART" id="SM00388">
    <property type="entry name" value="HisKA"/>
    <property type="match status" value="1"/>
</dbReference>
<dbReference type="EC" id="2.7.13.3" evidence="3"/>
<feature type="domain" description="Response regulatory" evidence="18">
    <location>
        <begin position="1862"/>
        <end position="1981"/>
    </location>
</feature>
<dbReference type="Gene3D" id="3.30.450.40">
    <property type="match status" value="2"/>
</dbReference>
<dbReference type="InterPro" id="IPR035965">
    <property type="entry name" value="PAS-like_dom_sf"/>
</dbReference>
<proteinExistence type="predicted"/>
<dbReference type="SUPFAM" id="SSF55874">
    <property type="entry name" value="ATPase domain of HSP90 chaperone/DNA topoisomerase II/histidine kinase"/>
    <property type="match status" value="1"/>
</dbReference>
<evidence type="ECO:0000313" key="22">
    <source>
        <dbReference type="EMBL" id="KUG21720.1"/>
    </source>
</evidence>
<feature type="domain" description="PAS" evidence="19">
    <location>
        <begin position="737"/>
        <end position="807"/>
    </location>
</feature>
<keyword evidence="15 16" id="KW-0472">Membrane</keyword>
<evidence type="ECO:0000256" key="11">
    <source>
        <dbReference type="ARBA" id="ARBA00022777"/>
    </source>
</evidence>
<dbReference type="SUPFAM" id="SSF55781">
    <property type="entry name" value="GAF domain-like"/>
    <property type="match status" value="2"/>
</dbReference>
<feature type="domain" description="PAS" evidence="19">
    <location>
        <begin position="608"/>
        <end position="662"/>
    </location>
</feature>
<dbReference type="CDD" id="cd00130">
    <property type="entry name" value="PAS"/>
    <property type="match status" value="5"/>
</dbReference>
<feature type="domain" description="PAS" evidence="19">
    <location>
        <begin position="863"/>
        <end position="933"/>
    </location>
</feature>
<dbReference type="InterPro" id="IPR005467">
    <property type="entry name" value="His_kinase_dom"/>
</dbReference>
<evidence type="ECO:0000256" key="12">
    <source>
        <dbReference type="ARBA" id="ARBA00022840"/>
    </source>
</evidence>
<dbReference type="FunFam" id="1.10.287.130:FF:000002">
    <property type="entry name" value="Two-component osmosensing histidine kinase"/>
    <property type="match status" value="1"/>
</dbReference>
<feature type="domain" description="PAC" evidence="20">
    <location>
        <begin position="933"/>
        <end position="988"/>
    </location>
</feature>
<evidence type="ECO:0000256" key="16">
    <source>
        <dbReference type="SAM" id="Phobius"/>
    </source>
</evidence>
<dbReference type="Gene3D" id="2.10.70.100">
    <property type="match status" value="1"/>
</dbReference>
<evidence type="ECO:0000259" key="18">
    <source>
        <dbReference type="PROSITE" id="PS50110"/>
    </source>
</evidence>
<dbReference type="Pfam" id="PF00072">
    <property type="entry name" value="Response_reg"/>
    <property type="match status" value="2"/>
</dbReference>
<keyword evidence="5" id="KW-0997">Cell inner membrane</keyword>
<feature type="domain" description="Response regulatory" evidence="18">
    <location>
        <begin position="1714"/>
        <end position="1835"/>
    </location>
</feature>
<dbReference type="Pfam" id="PF00512">
    <property type="entry name" value="HisKA"/>
    <property type="match status" value="1"/>
</dbReference>
<evidence type="ECO:0000259" key="20">
    <source>
        <dbReference type="PROSITE" id="PS50113"/>
    </source>
</evidence>
<feature type="domain" description="PAC" evidence="20">
    <location>
        <begin position="1257"/>
        <end position="1309"/>
    </location>
</feature>
<evidence type="ECO:0000256" key="4">
    <source>
        <dbReference type="ARBA" id="ARBA00022475"/>
    </source>
</evidence>
<keyword evidence="9" id="KW-0677">Repeat</keyword>
<dbReference type="SMART" id="SM00086">
    <property type="entry name" value="PAC"/>
    <property type="match status" value="5"/>
</dbReference>
<accession>A0A0W8FLC9</accession>
<keyword evidence="11" id="KW-0418">Kinase</keyword>
<dbReference type="InterPro" id="IPR003661">
    <property type="entry name" value="HisK_dim/P_dom"/>
</dbReference>
<keyword evidence="8 16" id="KW-0812">Transmembrane</keyword>
<reference evidence="22" key="1">
    <citation type="journal article" date="2015" name="Proc. Natl. Acad. Sci. U.S.A.">
        <title>Networks of energetic and metabolic interactions define dynamics in microbial communities.</title>
        <authorList>
            <person name="Embree M."/>
            <person name="Liu J.K."/>
            <person name="Al-Bassam M.M."/>
            <person name="Zengler K."/>
        </authorList>
    </citation>
    <scope>NUCLEOTIDE SEQUENCE</scope>
</reference>
<keyword evidence="13 16" id="KW-1133">Transmembrane helix</keyword>
<dbReference type="SUPFAM" id="SSF47384">
    <property type="entry name" value="Homodimeric domain of signal transducing histidine kinase"/>
    <property type="match status" value="1"/>
</dbReference>
<dbReference type="InterPro" id="IPR029016">
    <property type="entry name" value="GAF-like_dom_sf"/>
</dbReference>
<dbReference type="SMART" id="SM00448">
    <property type="entry name" value="REC"/>
    <property type="match status" value="2"/>
</dbReference>
<evidence type="ECO:0000256" key="2">
    <source>
        <dbReference type="ARBA" id="ARBA00004429"/>
    </source>
</evidence>
<evidence type="ECO:0000256" key="7">
    <source>
        <dbReference type="ARBA" id="ARBA00022679"/>
    </source>
</evidence>
<evidence type="ECO:0000259" key="17">
    <source>
        <dbReference type="PROSITE" id="PS50109"/>
    </source>
</evidence>
<evidence type="ECO:0000256" key="10">
    <source>
        <dbReference type="ARBA" id="ARBA00022741"/>
    </source>
</evidence>
<protein>
    <recommendedName>
        <fullName evidence="3">histidine kinase</fullName>
        <ecNumber evidence="3">2.7.13.3</ecNumber>
    </recommendedName>
</protein>
<dbReference type="InterPro" id="IPR001610">
    <property type="entry name" value="PAC"/>
</dbReference>
<dbReference type="GO" id="GO:0005886">
    <property type="term" value="C:plasma membrane"/>
    <property type="evidence" value="ECO:0007669"/>
    <property type="project" value="UniProtKB-SubCell"/>
</dbReference>
<feature type="domain" description="HAMP" evidence="21">
    <location>
        <begin position="248"/>
        <end position="300"/>
    </location>
</feature>
<dbReference type="PROSITE" id="PS50885">
    <property type="entry name" value="HAMP"/>
    <property type="match status" value="1"/>
</dbReference>
<dbReference type="InterPro" id="IPR013655">
    <property type="entry name" value="PAS_fold_3"/>
</dbReference>
<feature type="domain" description="PAC" evidence="20">
    <location>
        <begin position="1385"/>
        <end position="1437"/>
    </location>
</feature>
<dbReference type="Gene3D" id="3.30.565.10">
    <property type="entry name" value="Histidine kinase-like ATPase, C-terminal domain"/>
    <property type="match status" value="1"/>
</dbReference>
<dbReference type="SUPFAM" id="SSF55785">
    <property type="entry name" value="PYP-like sensor domain (PAS domain)"/>
    <property type="match status" value="5"/>
</dbReference>
<dbReference type="InterPro" id="IPR000700">
    <property type="entry name" value="PAS-assoc_C"/>
</dbReference>
<keyword evidence="12" id="KW-0067">ATP-binding</keyword>
<dbReference type="NCBIfam" id="TIGR00229">
    <property type="entry name" value="sensory_box"/>
    <property type="match status" value="4"/>
</dbReference>
<evidence type="ECO:0000256" key="1">
    <source>
        <dbReference type="ARBA" id="ARBA00000085"/>
    </source>
</evidence>
<dbReference type="FunFam" id="2.10.70.100:FF:000001">
    <property type="entry name" value="Sensory transduction histidine kinase"/>
    <property type="match status" value="1"/>
</dbReference>
<dbReference type="Pfam" id="PF02518">
    <property type="entry name" value="HATPase_c"/>
    <property type="match status" value="1"/>
</dbReference>
<dbReference type="Gene3D" id="3.40.50.2300">
    <property type="match status" value="2"/>
</dbReference>
<feature type="domain" description="PAC" evidence="20">
    <location>
        <begin position="811"/>
        <end position="862"/>
    </location>
</feature>
<sequence>MKVSRSYKLFAVTIILLLTIIIIIVFQALNTQKDVAHSEEHRFLSFSLAMELFQSSEDLTRMARSYVSTGNPIYEKRYFEILDIRNGKQPRPAHYNPTYWHLAGVGHGQAVAQGEKIALQELMRREHFTELEISLLKKSQANSDHLVNMEKQAFAAMKGWYDDGHGNFTVRRAPNRDYAVRLLYSDEYSDEKARIMAPIEQFMQVLDKRTNAELTYFQSQLRQYIFLALVLIAITLCVVIIIISHAFSDILHPIERLRNQIAEITSGNYAARSDISSANEIGDLSANFNEMANSLETDILKRNEAELALKERLKELNCLYSLAALIEIPGISLQEILQKIVFLLPPAMRFPEIAEAWITLEGQSFQTEQFRETTWGLTQTITVSGKAVGQLKICYLEERPERDEGPFLKEEYQLLKAVAERLGRVIERKRSEEQIRLNETRLKSLLEIMQHRSKTTQEFLDYALNEAIKITQSKIGYIYFYNEESRQFILNTWSKDVMKECTITNPQTCYELDKTGIWGEAVRQRKPIILNDYQAEHPLKRGYPDGHAPLTKFMTVPVLKDDAIVAVVGVANKSQNYDVADVLQLTLLMDTVWKSADIKMAEERIRENEERIRAITTSARDAIIVIDNNGNVSFWNPAAEQILGYTMEEAIGKNLHELIAPERFIASYLESFPNFQKTGRGNAVGKTLELAARRKDGHEINVALSLSAVKVKGAWHAIGIIRDITEQKLAESLLRESDERYKALFDRSLDFIYVFDFEGRFIDANAAALNRLGYMREEIQSLNFASFLSEDQLPLAFETLREIQETGIQKDPTEFRLRNKNGSEVYVETTGSTIISNGIPVAIQAIARDITERKKNEDLIRSLNEQQQIILDASTSMIFYKDKENRFIRVNEALARANGMSKEEMEGKTLWEIYPKEAADIYWQDDKRVMAAGKPLLNIIEEMETPQGTRWVQTDKIPYRDSKGEIIGIIGFTQDITERKRAENYREMSNEILQILSRPGTLNDLMQNVITVLKARTGFDAVGIRLRDGDDYPYIAHRGFPDEFIRTENTLTQRGEDGLVCRDKDGNVNLECICGLVISGKTDPSNPLFTKGGSTWTNDSVPLLDLPPEQDPRINPRNKCIFEGYASLALVPIRTKDQFIGLMQFNDRRKNCFSLAVIEQFESIAANIGEALLRKEAEDALRQNEHFLNTLLNSIPIPVFHKNRDGQYAGFNKAYETFFGATRNKLIGKTVFDISPPELAKIYHDKDNELFESGGEQHYESQVKNILGETRDVIFSKAALTNRDGKVNGLIGAIYDITERKQDEEKLRQFVDRLYLATRAGGVGIWDYDVVNNKLIWDEQMYRLYGIAPDKFGGAYEAWQAGLHPEDRLRGDEEIQMAFKGEKDFDTEFRVVWPDGTIRNIRALAIVQRDTSGKPLRMIGTNWDITERKIAEEKLIDINRQLEVAIAHANDMAVQAKMANEAKSDFLANISHEIRTPMNAIIGMADLLWDSPLTTDQRQYVQIFRSAGENLLTLINDLLDLSKIESGQMTIEHINYDLIDIIEKTCEVTALRAQNKKLELVCHITPDVPQRIHGDPTRLRQVLINLLGNAVKFTEKGEIILTVLPVKQDVPGKKPAFLQFSVLDTGIGIPAEKLDVIFEKFTQSDTSITRKYEGTGLGLAISKQLIEMMGGRIWVESKKDEGSTFYFTIPLEEASPDEEKKSAFVPESNLKEMKILIVDDNATNRLILREILTQWKCSVTEAARGKDALKELEKAKKKGQFFNIAILDGQMPEMDGFTLAQKIRSNPDYAAMNILMLSSERRSSNRIKLKADDIMAYLIKPVKRESLRNALQVAVGREEILREAKQTQVLEKLPQEVSPLLHILLVDDSEDNRFLIQAYLKNTNYKLDTAENGQTAIEKFQSNVYDIILMDVQMPVMDGYTATRKIRILERKNKSKPIPIIAMTAHALKEDEQKSLNAGCDAHVTKPIRKPILLETIKKFTSSDTAGKE</sequence>
<feature type="domain" description="PAS" evidence="19">
    <location>
        <begin position="1184"/>
        <end position="1254"/>
    </location>
</feature>
<dbReference type="Pfam" id="PF13426">
    <property type="entry name" value="PAS_9"/>
    <property type="match status" value="2"/>
</dbReference>
<dbReference type="InterPro" id="IPR003660">
    <property type="entry name" value="HAMP_dom"/>
</dbReference>
<evidence type="ECO:0000256" key="6">
    <source>
        <dbReference type="ARBA" id="ARBA00022553"/>
    </source>
</evidence>
<dbReference type="Gene3D" id="3.30.450.20">
    <property type="entry name" value="PAS domain"/>
    <property type="match status" value="5"/>
</dbReference>
<dbReference type="Gene3D" id="6.10.340.10">
    <property type="match status" value="1"/>
</dbReference>
<dbReference type="CDD" id="cd00082">
    <property type="entry name" value="HisKA"/>
    <property type="match status" value="1"/>
</dbReference>
<gene>
    <name evidence="22" type="ORF">ASZ90_008524</name>
</gene>
<dbReference type="SMART" id="SM00304">
    <property type="entry name" value="HAMP"/>
    <property type="match status" value="1"/>
</dbReference>